<organism evidence="3 4">
    <name type="scientific">Phycisphaera mikurensis (strain NBRC 102666 / KCTC 22515 / FYK2301M01)</name>
    <dbReference type="NCBI Taxonomy" id="1142394"/>
    <lineage>
        <taxon>Bacteria</taxon>
        <taxon>Pseudomonadati</taxon>
        <taxon>Planctomycetota</taxon>
        <taxon>Phycisphaerae</taxon>
        <taxon>Phycisphaerales</taxon>
        <taxon>Phycisphaeraceae</taxon>
        <taxon>Phycisphaera</taxon>
    </lineage>
</organism>
<sequence length="211" mass="21163">MNRLFSVLAASAVAASSTSAFGAAGIFGAYVELTASGGAATSYNLLVPGSSPLSDFDGLDLGDFDVTGDTLVISNAQGLTFKNGGSDVTGVETNYRVTRVGDAPGVFTAIAHNFGANATFTDAAGNTFTGGGDQLWGGPGGITSTPDVVAGLVEGDYEIEIFARAFTAADGDQLADNGGSNYTATFSVVPEPASLALLGAGAALLFRRRRA</sequence>
<keyword evidence="4" id="KW-1185">Reference proteome</keyword>
<dbReference type="EMBL" id="AP012338">
    <property type="protein sequence ID" value="BAM04059.1"/>
    <property type="molecule type" value="Genomic_DNA"/>
</dbReference>
<gene>
    <name evidence="3" type="ordered locus">PSMK_19000</name>
</gene>
<dbReference type="RefSeq" id="WP_014437277.1">
    <property type="nucleotide sequence ID" value="NC_017080.1"/>
</dbReference>
<accession>I0IFM1</accession>
<evidence type="ECO:0000313" key="3">
    <source>
        <dbReference type="EMBL" id="BAM04059.1"/>
    </source>
</evidence>
<evidence type="ECO:0000313" key="4">
    <source>
        <dbReference type="Proteomes" id="UP000007881"/>
    </source>
</evidence>
<dbReference type="OrthoDB" id="608579at2"/>
<keyword evidence="1" id="KW-0732">Signal</keyword>
<feature type="domain" description="Ice-binding protein C-terminal" evidence="2">
    <location>
        <begin position="189"/>
        <end position="210"/>
    </location>
</feature>
<dbReference type="Proteomes" id="UP000007881">
    <property type="component" value="Chromosome"/>
</dbReference>
<reference evidence="3 4" key="1">
    <citation type="submission" date="2012-02" db="EMBL/GenBank/DDBJ databases">
        <title>Complete genome sequence of Phycisphaera mikurensis NBRC 102666.</title>
        <authorList>
            <person name="Ankai A."/>
            <person name="Hosoyama A."/>
            <person name="Terui Y."/>
            <person name="Sekine M."/>
            <person name="Fukai R."/>
            <person name="Kato Y."/>
            <person name="Nakamura S."/>
            <person name="Yamada-Narita S."/>
            <person name="Kawakoshi A."/>
            <person name="Fukunaga Y."/>
            <person name="Yamazaki S."/>
            <person name="Fujita N."/>
        </authorList>
    </citation>
    <scope>NUCLEOTIDE SEQUENCE [LARGE SCALE GENOMIC DNA]</scope>
    <source>
        <strain evidence="4">NBRC 102666 / KCTC 22515 / FYK2301M01</strain>
    </source>
</reference>
<feature type="chain" id="PRO_5003628795" description="Ice-binding protein C-terminal domain-containing protein" evidence="1">
    <location>
        <begin position="23"/>
        <end position="211"/>
    </location>
</feature>
<dbReference type="AlphaFoldDB" id="I0IFM1"/>
<dbReference type="KEGG" id="phm:PSMK_19000"/>
<protein>
    <recommendedName>
        <fullName evidence="2">Ice-binding protein C-terminal domain-containing protein</fullName>
    </recommendedName>
</protein>
<evidence type="ECO:0000259" key="2">
    <source>
        <dbReference type="Pfam" id="PF07589"/>
    </source>
</evidence>
<proteinExistence type="predicted"/>
<dbReference type="HOGENOM" id="CLU_1303945_0_0_0"/>
<dbReference type="STRING" id="1142394.PSMK_19000"/>
<evidence type="ECO:0000256" key="1">
    <source>
        <dbReference type="SAM" id="SignalP"/>
    </source>
</evidence>
<dbReference type="NCBIfam" id="TIGR02595">
    <property type="entry name" value="PEP_CTERM"/>
    <property type="match status" value="1"/>
</dbReference>
<feature type="signal peptide" evidence="1">
    <location>
        <begin position="1"/>
        <end position="22"/>
    </location>
</feature>
<dbReference type="Pfam" id="PF07589">
    <property type="entry name" value="PEP-CTERM"/>
    <property type="match status" value="1"/>
</dbReference>
<name>I0IFM1_PHYMF</name>
<dbReference type="InterPro" id="IPR013424">
    <property type="entry name" value="Ice-binding_C"/>
</dbReference>